<comment type="caution">
    <text evidence="3">The sequence shown here is derived from an EMBL/GenBank/DDBJ whole genome shotgun (WGS) entry which is preliminary data.</text>
</comment>
<proteinExistence type="predicted"/>
<dbReference type="NCBIfam" id="TIGR02595">
    <property type="entry name" value="PEP_CTERM"/>
    <property type="match status" value="1"/>
</dbReference>
<keyword evidence="1" id="KW-0732">Signal</keyword>
<feature type="domain" description="Ice-binding protein C-terminal" evidence="2">
    <location>
        <begin position="225"/>
        <end position="246"/>
    </location>
</feature>
<keyword evidence="4" id="KW-1185">Reference proteome</keyword>
<reference evidence="4" key="1">
    <citation type="journal article" date="2019" name="Int. J. Syst. Evol. Microbiol.">
        <title>The Global Catalogue of Microorganisms (GCM) 10K type strain sequencing project: providing services to taxonomists for standard genome sequencing and annotation.</title>
        <authorList>
            <consortium name="The Broad Institute Genomics Platform"/>
            <consortium name="The Broad Institute Genome Sequencing Center for Infectious Disease"/>
            <person name="Wu L."/>
            <person name="Ma J."/>
        </authorList>
    </citation>
    <scope>NUCLEOTIDE SEQUENCE [LARGE SCALE GENOMIC DNA]</scope>
    <source>
        <strain evidence="4">CGMCC 4.1467</strain>
    </source>
</reference>
<dbReference type="EMBL" id="JBHTBS010000004">
    <property type="protein sequence ID" value="MFC7337679.1"/>
    <property type="molecule type" value="Genomic_DNA"/>
</dbReference>
<dbReference type="RefSeq" id="WP_379712184.1">
    <property type="nucleotide sequence ID" value="NZ_JBHTBS010000004.1"/>
</dbReference>
<gene>
    <name evidence="3" type="ORF">ACFQY0_10865</name>
</gene>
<accession>A0ABW2L5N5</accession>
<evidence type="ECO:0000256" key="1">
    <source>
        <dbReference type="SAM" id="SignalP"/>
    </source>
</evidence>
<evidence type="ECO:0000259" key="2">
    <source>
        <dbReference type="Pfam" id="PF07589"/>
    </source>
</evidence>
<feature type="signal peptide" evidence="1">
    <location>
        <begin position="1"/>
        <end position="23"/>
    </location>
</feature>
<feature type="chain" id="PRO_5045536026" evidence="1">
    <location>
        <begin position="24"/>
        <end position="246"/>
    </location>
</feature>
<evidence type="ECO:0000313" key="3">
    <source>
        <dbReference type="EMBL" id="MFC7337679.1"/>
    </source>
</evidence>
<sequence>MKMPLSHSAKFISASLIPLLACAAQVHGATLLVDFYGNQNGGYVSSTAADFAKVHSAVSLTAPVASVNLAAPFPASVAVVGQGVSATVTVNVGTYSQSSGGQRDGVPILDGYLSGSHIPVNVTIDGLNEIPAGEVVTVTVFGVGDQSNQEGEISYDYNGINTIVGETVPDNSWDAVNQAYLDGAYEQFTFVKVAGVDTIQLNSDNVGGGADNRYNAINGVSITFVPEPSSALLLGLGALGLLRRRR</sequence>
<dbReference type="Proteomes" id="UP001596472">
    <property type="component" value="Unassembled WGS sequence"/>
</dbReference>
<organism evidence="3 4">
    <name type="scientific">Haloferula chungangensis</name>
    <dbReference type="NCBI Taxonomy" id="1048331"/>
    <lineage>
        <taxon>Bacteria</taxon>
        <taxon>Pseudomonadati</taxon>
        <taxon>Verrucomicrobiota</taxon>
        <taxon>Verrucomicrobiia</taxon>
        <taxon>Verrucomicrobiales</taxon>
        <taxon>Verrucomicrobiaceae</taxon>
        <taxon>Haloferula</taxon>
    </lineage>
</organism>
<evidence type="ECO:0000313" key="4">
    <source>
        <dbReference type="Proteomes" id="UP001596472"/>
    </source>
</evidence>
<name>A0ABW2L5N5_9BACT</name>
<dbReference type="Pfam" id="PF07589">
    <property type="entry name" value="PEP-CTERM"/>
    <property type="match status" value="1"/>
</dbReference>
<protein>
    <submittedName>
        <fullName evidence="3">PEP-CTERM sorting domain-containing protein</fullName>
    </submittedName>
</protein>
<dbReference type="InterPro" id="IPR013424">
    <property type="entry name" value="Ice-binding_C"/>
</dbReference>